<evidence type="ECO:0000259" key="6">
    <source>
        <dbReference type="Pfam" id="PF00006"/>
    </source>
</evidence>
<dbReference type="EMBL" id="LN847224">
    <property type="protein sequence ID" value="CRI45560.1"/>
    <property type="molecule type" value="Genomic_DNA"/>
</dbReference>
<organism evidence="11">
    <name type="scientific">Chlamydia pneumoniae</name>
    <name type="common">Chlamydophila pneumoniae</name>
    <dbReference type="NCBI Taxonomy" id="83558"/>
    <lineage>
        <taxon>Bacteria</taxon>
        <taxon>Pseudomonadati</taxon>
        <taxon>Chlamydiota</taxon>
        <taxon>Chlamydiia</taxon>
        <taxon>Chlamydiales</taxon>
        <taxon>Chlamydiaceae</taxon>
        <taxon>Chlamydia/Chlamydophila group</taxon>
        <taxon>Chlamydia</taxon>
    </lineage>
</organism>
<dbReference type="RefSeq" id="WP_010882739.1">
    <property type="nucleotide sequence ID" value="NZ_CP160064.1"/>
</dbReference>
<evidence type="ECO:0000313" key="19">
    <source>
        <dbReference type="EMBL" id="CRI72729.1"/>
    </source>
</evidence>
<dbReference type="CDD" id="cd01135">
    <property type="entry name" value="V_A-ATPase_B"/>
    <property type="match status" value="1"/>
</dbReference>
<dbReference type="EMBL" id="LN847240">
    <property type="protein sequence ID" value="CRI50115.1"/>
    <property type="molecule type" value="Genomic_DNA"/>
</dbReference>
<dbReference type="EMBL" id="LN847008">
    <property type="protein sequence ID" value="CRI41094.1"/>
    <property type="molecule type" value="Genomic_DNA"/>
</dbReference>
<comment type="similarity">
    <text evidence="1 5">Belongs to the ATPase alpha/beta chains family.</text>
</comment>
<evidence type="ECO:0000313" key="12">
    <source>
        <dbReference type="EMBL" id="CRI43316.1"/>
    </source>
</evidence>
<dbReference type="Pfam" id="PF22919">
    <property type="entry name" value="ATP-synt_VA_C"/>
    <property type="match status" value="1"/>
</dbReference>
<feature type="domain" description="ATP synthase A/B type C-terminal" evidence="8">
    <location>
        <begin position="340"/>
        <end position="430"/>
    </location>
</feature>
<evidence type="ECO:0000256" key="5">
    <source>
        <dbReference type="HAMAP-Rule" id="MF_00310"/>
    </source>
</evidence>
<dbReference type="Gene3D" id="3.40.50.12240">
    <property type="match status" value="1"/>
</dbReference>
<dbReference type="Pfam" id="PF02874">
    <property type="entry name" value="ATP-synt_ab_N"/>
    <property type="match status" value="1"/>
</dbReference>
<dbReference type="NCBIfam" id="NF002555">
    <property type="entry name" value="PRK02118.1"/>
    <property type="match status" value="1"/>
</dbReference>
<dbReference type="PATRIC" id="fig|83558.13.peg.98"/>
<evidence type="ECO:0000313" key="16">
    <source>
        <dbReference type="EMBL" id="CRI50115.1"/>
    </source>
</evidence>
<evidence type="ECO:0000313" key="14">
    <source>
        <dbReference type="EMBL" id="CRI46689.1"/>
    </source>
</evidence>
<dbReference type="HAMAP" id="MF_00310">
    <property type="entry name" value="ATP_synth_B_arch"/>
    <property type="match status" value="1"/>
</dbReference>
<dbReference type="NCBIfam" id="NF003235">
    <property type="entry name" value="PRK04196.1"/>
    <property type="match status" value="1"/>
</dbReference>
<dbReference type="OrthoDB" id="9802718at2"/>
<proteinExistence type="inferred from homology"/>
<dbReference type="EMBL" id="LN847242">
    <property type="protein sequence ID" value="CRI48982.1"/>
    <property type="molecule type" value="Genomic_DNA"/>
</dbReference>
<dbReference type="GO" id="GO:0042777">
    <property type="term" value="P:proton motive force-driven plasma membrane ATP synthesis"/>
    <property type="evidence" value="ECO:0007669"/>
    <property type="project" value="UniProtKB-UniRule"/>
</dbReference>
<dbReference type="PANTHER" id="PTHR43389">
    <property type="entry name" value="V-TYPE PROTON ATPASE SUBUNIT B"/>
    <property type="match status" value="1"/>
</dbReference>
<dbReference type="InterPro" id="IPR055190">
    <property type="entry name" value="ATP-synt_VA_C"/>
</dbReference>
<keyword evidence="2 5" id="KW-0813">Transport</keyword>
<name>A0A0F7WRS6_CHLPN</name>
<evidence type="ECO:0000256" key="2">
    <source>
        <dbReference type="ARBA" id="ARBA00022448"/>
    </source>
</evidence>
<evidence type="ECO:0000313" key="9">
    <source>
        <dbReference type="EMBL" id="CRI37699.1"/>
    </source>
</evidence>
<dbReference type="AlphaFoldDB" id="A0A0F7WRS6"/>
<feature type="domain" description="ATPase F1/V1/A1 complex alpha/beta subunit nucleotide-binding" evidence="6">
    <location>
        <begin position="129"/>
        <end position="322"/>
    </location>
</feature>
<dbReference type="InterPro" id="IPR000194">
    <property type="entry name" value="ATPase_F1/V1/A1_a/bsu_nucl-bd"/>
</dbReference>
<dbReference type="CDD" id="cd18118">
    <property type="entry name" value="ATP-synt_V_A-type_beta_N"/>
    <property type="match status" value="1"/>
</dbReference>
<evidence type="ECO:0000256" key="3">
    <source>
        <dbReference type="ARBA" id="ARBA00023065"/>
    </source>
</evidence>
<dbReference type="EMBL" id="LN847002">
    <property type="protein sequence ID" value="CRI39964.1"/>
    <property type="molecule type" value="Genomic_DNA"/>
</dbReference>
<keyword evidence="5" id="KW-0375">Hydrogen ion transport</keyword>
<dbReference type="GO" id="GO:0046933">
    <property type="term" value="F:proton-transporting ATP synthase activity, rotational mechanism"/>
    <property type="evidence" value="ECO:0007669"/>
    <property type="project" value="UniProtKB-UniRule"/>
</dbReference>
<evidence type="ECO:0000313" key="18">
    <source>
        <dbReference type="EMBL" id="CRI52370.1"/>
    </source>
</evidence>
<feature type="domain" description="ATPase F1/V1/A1 complex alpha/beta subunit N-terminal" evidence="7">
    <location>
        <begin position="8"/>
        <end position="72"/>
    </location>
</feature>
<dbReference type="EMBL" id="LN846998">
    <property type="protein sequence ID" value="CRI37699.1"/>
    <property type="molecule type" value="Genomic_DNA"/>
</dbReference>
<evidence type="ECO:0000259" key="7">
    <source>
        <dbReference type="Pfam" id="PF02874"/>
    </source>
</evidence>
<dbReference type="EMBL" id="LN847102">
    <property type="protein sequence ID" value="CRI43316.1"/>
    <property type="molecule type" value="Genomic_DNA"/>
</dbReference>
<dbReference type="InterPro" id="IPR004100">
    <property type="entry name" value="ATPase_F1/V1/A1_a/bsu_N"/>
</dbReference>
<evidence type="ECO:0000313" key="15">
    <source>
        <dbReference type="EMBL" id="CRI48982.1"/>
    </source>
</evidence>
<dbReference type="InterPro" id="IPR027417">
    <property type="entry name" value="P-loop_NTPase"/>
</dbReference>
<evidence type="ECO:0000256" key="1">
    <source>
        <dbReference type="ARBA" id="ARBA00008936"/>
    </source>
</evidence>
<dbReference type="EMBL" id="LN847230">
    <property type="protein sequence ID" value="CRI46689.1"/>
    <property type="molecule type" value="Genomic_DNA"/>
</dbReference>
<evidence type="ECO:0000256" key="4">
    <source>
        <dbReference type="ARBA" id="ARBA00059599"/>
    </source>
</evidence>
<gene>
    <name evidence="5 11" type="primary">atpB</name>
    <name evidence="9" type="ORF">BN1224_CV15_B_00220</name>
    <name evidence="11" type="ORF">BN1224_GiD_A_00950</name>
    <name evidence="12" type="ORF">BN1224_H12_AL_00080</name>
    <name evidence="13" type="ORF">BN1224_MUL2216_C_00250</name>
    <name evidence="14" type="ORF">BN1224_Panola_B_00280</name>
    <name evidence="16" type="ORF">BN1224_PB1_B_00840</name>
    <name evidence="15" type="ORF">BN1224_U1271_A_00920</name>
    <name evidence="17" type="ORF">BN1224_UZG1_A_00940</name>
    <name evidence="18" type="ORF">BN1224_Wien2_B_00810</name>
    <name evidence="19" type="ORF">BN1224_YK41_AG_00220</name>
    <name evidence="10" type="ORF">CWL029c_B_00250</name>
</gene>
<evidence type="ECO:0000259" key="8">
    <source>
        <dbReference type="Pfam" id="PF22919"/>
    </source>
</evidence>
<dbReference type="EMBL" id="LN847249">
    <property type="protein sequence ID" value="CRI52370.1"/>
    <property type="molecule type" value="Genomic_DNA"/>
</dbReference>
<keyword evidence="3 5" id="KW-0406">Ion transport</keyword>
<dbReference type="EMBL" id="LN849014">
    <property type="protein sequence ID" value="CRI72729.1"/>
    <property type="molecule type" value="Genomic_DNA"/>
</dbReference>
<dbReference type="InterPro" id="IPR022879">
    <property type="entry name" value="V-ATPase_su_B/beta"/>
</dbReference>
<evidence type="ECO:0000313" key="13">
    <source>
        <dbReference type="EMBL" id="CRI45560.1"/>
    </source>
</evidence>
<evidence type="ECO:0000313" key="11">
    <source>
        <dbReference type="EMBL" id="CRI41094.1"/>
    </source>
</evidence>
<dbReference type="SUPFAM" id="SSF52540">
    <property type="entry name" value="P-loop containing nucleoside triphosphate hydrolases"/>
    <property type="match status" value="1"/>
</dbReference>
<comment type="function">
    <text evidence="4 5">Produces ATP from ADP in the presence of a proton gradient across the membrane. The V-type beta chain is a regulatory subunit.</text>
</comment>
<sequence>MQTIYTKITDIKGNLITVEAEGARLGELATITRSDGRSSYASVLRFDLKKVTLQVFGGTSGLSTGDHVTFLGRPMEVTFGSSLLGRRLNGIGKPIDNEGECFGEPIEIATPTFNPVCRIVPRSMVRTNIPMIDVFNCLVKSQKIPIFSSSGEHHNALLMRIAAQTDADIVVIGGMGLTFVDYSFFVEESKKLGFADKCVMFIHKAVDAPVECVLVPDMALACAEKFAVEEKKNVLVLLTDMTAFADALKEISITMDQIPANRGYPGSLYSDLALRYEKAVEIADGGSITLITVTTMPSDDITHPVPDNTGYITEGQFYLRNNRIDPFGSLSRLKQLVIGKVTREDHGDLANALIRLYADSRKATERMAMGFKLSNWDKKLLAFSELFETRLMSLEVNIPLEEALDIGWKILAQSFTSEEVGIKAQLINKYWPKACLSK</sequence>
<dbReference type="Pfam" id="PF00006">
    <property type="entry name" value="ATP-synt_ab"/>
    <property type="match status" value="1"/>
</dbReference>
<reference evidence="11" key="1">
    <citation type="submission" date="2015-05" db="EMBL/GenBank/DDBJ databases">
        <authorList>
            <person name="Rattei Thomas"/>
        </authorList>
    </citation>
    <scope>NUCLEOTIDE SEQUENCE</scope>
    <source>
        <strain evidence="9">CV15</strain>
        <strain evidence="10">CWL029c</strain>
        <strain evidence="11">GiD</strain>
        <strain evidence="12">H12</strain>
        <strain evidence="13">MUL2216</strain>
        <strain evidence="14">Panola</strain>
        <strain evidence="16">PB1</strain>
        <strain evidence="15">U1271</strain>
        <strain evidence="17">UZG1</strain>
        <strain evidence="18">Wien2</strain>
        <strain evidence="19">YK41</strain>
    </source>
</reference>
<protein>
    <recommendedName>
        <fullName evidence="5">V-type ATP synthase beta chain</fullName>
    </recommendedName>
    <alternativeName>
        <fullName evidence="5">V-ATPase subunit B</fullName>
    </alternativeName>
</protein>
<dbReference type="PANTHER" id="PTHR43389:SF4">
    <property type="entry name" value="V-TYPE PROTON ATPASE SUBUNIT B"/>
    <property type="match status" value="1"/>
</dbReference>
<dbReference type="SMR" id="A0A0F7WRS6"/>
<dbReference type="EMBL" id="LN847245">
    <property type="protein sequence ID" value="CRI51239.1"/>
    <property type="molecule type" value="Genomic_DNA"/>
</dbReference>
<dbReference type="GO" id="GO:0005524">
    <property type="term" value="F:ATP binding"/>
    <property type="evidence" value="ECO:0007669"/>
    <property type="project" value="UniProtKB-UniRule"/>
</dbReference>
<dbReference type="GeneID" id="45050134"/>
<evidence type="ECO:0000313" key="10">
    <source>
        <dbReference type="EMBL" id="CRI39964.1"/>
    </source>
</evidence>
<evidence type="ECO:0000313" key="17">
    <source>
        <dbReference type="EMBL" id="CRI51239.1"/>
    </source>
</evidence>
<accession>A0A0F7WRS6</accession>
<keyword evidence="5" id="KW-0066">ATP synthesis</keyword>